<accession>A0A0G0D6Z6</accession>
<sequence>MEYKSQNVVCQNCKGNFTIEPDDFGFYEKIKVPPPTFCPECRLQRRMVWRNDWHLFKKKDARTGEEIFSFLPEESPVKIYDRDYWISDAW</sequence>
<dbReference type="Proteomes" id="UP000034798">
    <property type="component" value="Unassembled WGS sequence"/>
</dbReference>
<comment type="caution">
    <text evidence="1">The sequence shown here is derived from an EMBL/GenBank/DDBJ whole genome shotgun (WGS) entry which is preliminary data.</text>
</comment>
<name>A0A0G0D6Z6_9BACT</name>
<feature type="non-terminal residue" evidence="1">
    <location>
        <position position="90"/>
    </location>
</feature>
<organism evidence="1 2">
    <name type="scientific">Candidatus Nomurabacteria bacterium GW2011_GWC2_35_8</name>
    <dbReference type="NCBI Taxonomy" id="1618752"/>
    <lineage>
        <taxon>Bacteria</taxon>
        <taxon>Candidatus Nomuraibacteriota</taxon>
    </lineage>
</organism>
<reference evidence="1 2" key="1">
    <citation type="journal article" date="2015" name="Nature">
        <title>rRNA introns, odd ribosomes, and small enigmatic genomes across a large radiation of phyla.</title>
        <authorList>
            <person name="Brown C.T."/>
            <person name="Hug L.A."/>
            <person name="Thomas B.C."/>
            <person name="Sharon I."/>
            <person name="Castelle C.J."/>
            <person name="Singh A."/>
            <person name="Wilkins M.J."/>
            <person name="Williams K.H."/>
            <person name="Banfield J.F."/>
        </authorList>
    </citation>
    <scope>NUCLEOTIDE SEQUENCE [LARGE SCALE GENOMIC DNA]</scope>
</reference>
<evidence type="ECO:0000313" key="2">
    <source>
        <dbReference type="Proteomes" id="UP000034798"/>
    </source>
</evidence>
<protein>
    <submittedName>
        <fullName evidence="1">Uncharacterized protein</fullName>
    </submittedName>
</protein>
<proteinExistence type="predicted"/>
<dbReference type="AlphaFoldDB" id="A0A0G0D6Z6"/>
<gene>
    <name evidence="1" type="ORF">UR91_C0007G0023</name>
</gene>
<dbReference type="EMBL" id="LBQZ01000007">
    <property type="protein sequence ID" value="KKP89063.1"/>
    <property type="molecule type" value="Genomic_DNA"/>
</dbReference>
<evidence type="ECO:0000313" key="1">
    <source>
        <dbReference type="EMBL" id="KKP89063.1"/>
    </source>
</evidence>